<evidence type="ECO:0000256" key="7">
    <source>
        <dbReference type="ARBA" id="ARBA00025067"/>
    </source>
</evidence>
<dbReference type="PRINTS" id="PR00070">
    <property type="entry name" value="DHFR"/>
</dbReference>
<keyword evidence="5 8" id="KW-0521">NADP</keyword>
<sequence>MKLSLIVATANNNAIGRNNELPWHLPQDLKYFKSVTLGKPVIMGRKTFESIGKPLPGRTNIVVTRQKDWKFAGVLVAKSVEEALEIGQQFRNEQDSLAEEIMVIGGAEIYRHALPIADRVYLTRIDANVDGADAHFPELSANQWKLVSKIPGDVDANLSHLFMVYERVH</sequence>
<dbReference type="CDD" id="cd00209">
    <property type="entry name" value="DHFR"/>
    <property type="match status" value="1"/>
</dbReference>
<comment type="caution">
    <text evidence="11">The sequence shown here is derived from an EMBL/GenBank/DDBJ whole genome shotgun (WGS) entry which is preliminary data.</text>
</comment>
<dbReference type="SUPFAM" id="SSF53597">
    <property type="entry name" value="Dihydrofolate reductase-like"/>
    <property type="match status" value="1"/>
</dbReference>
<organism evidence="11 12">
    <name type="scientific">Cellvibrio zantedeschiae</name>
    <dbReference type="NCBI Taxonomy" id="1237077"/>
    <lineage>
        <taxon>Bacteria</taxon>
        <taxon>Pseudomonadati</taxon>
        <taxon>Pseudomonadota</taxon>
        <taxon>Gammaproteobacteria</taxon>
        <taxon>Cellvibrionales</taxon>
        <taxon>Cellvibrionaceae</taxon>
        <taxon>Cellvibrio</taxon>
    </lineage>
</organism>
<dbReference type="PROSITE" id="PS51330">
    <property type="entry name" value="DHFR_2"/>
    <property type="match status" value="1"/>
</dbReference>
<dbReference type="RefSeq" id="WP_189418902.1">
    <property type="nucleotide sequence ID" value="NZ_BMYZ01000002.1"/>
</dbReference>
<dbReference type="PANTHER" id="PTHR48069">
    <property type="entry name" value="DIHYDROFOLATE REDUCTASE"/>
    <property type="match status" value="1"/>
</dbReference>
<evidence type="ECO:0000313" key="12">
    <source>
        <dbReference type="Proteomes" id="UP000619761"/>
    </source>
</evidence>
<dbReference type="InterPro" id="IPR024072">
    <property type="entry name" value="DHFR-like_dom_sf"/>
</dbReference>
<comment type="pathway">
    <text evidence="1 8">Cofactor biosynthesis; tetrahydrofolate biosynthesis; 5,6,7,8-tetrahydrofolate from 7,8-dihydrofolate: step 1/1.</text>
</comment>
<keyword evidence="4 8" id="KW-0554">One-carbon metabolism</keyword>
<comment type="catalytic activity">
    <reaction evidence="8">
        <text>(6S)-5,6,7,8-tetrahydrofolate + NADP(+) = 7,8-dihydrofolate + NADPH + H(+)</text>
        <dbReference type="Rhea" id="RHEA:15009"/>
        <dbReference type="ChEBI" id="CHEBI:15378"/>
        <dbReference type="ChEBI" id="CHEBI:57451"/>
        <dbReference type="ChEBI" id="CHEBI:57453"/>
        <dbReference type="ChEBI" id="CHEBI:57783"/>
        <dbReference type="ChEBI" id="CHEBI:58349"/>
        <dbReference type="EC" id="1.5.1.3"/>
    </reaction>
</comment>
<name>A0ABQ3B4D1_9GAMM</name>
<evidence type="ECO:0000256" key="6">
    <source>
        <dbReference type="ARBA" id="ARBA00023002"/>
    </source>
</evidence>
<feature type="domain" description="DHFR" evidence="10">
    <location>
        <begin position="2"/>
        <end position="167"/>
    </location>
</feature>
<proteinExistence type="inferred from homology"/>
<evidence type="ECO:0000256" key="9">
    <source>
        <dbReference type="RuleBase" id="RU004474"/>
    </source>
</evidence>
<comment type="similarity">
    <text evidence="2 8 9">Belongs to the dihydrofolate reductase family.</text>
</comment>
<protein>
    <recommendedName>
        <fullName evidence="3 8">Dihydrofolate reductase</fullName>
        <ecNumber evidence="3 8">1.5.1.3</ecNumber>
    </recommendedName>
</protein>
<reference evidence="12" key="1">
    <citation type="journal article" date="2019" name="Int. J. Syst. Evol. Microbiol.">
        <title>The Global Catalogue of Microorganisms (GCM) 10K type strain sequencing project: providing services to taxonomists for standard genome sequencing and annotation.</title>
        <authorList>
            <consortium name="The Broad Institute Genomics Platform"/>
            <consortium name="The Broad Institute Genome Sequencing Center for Infectious Disease"/>
            <person name="Wu L."/>
            <person name="Ma J."/>
        </authorList>
    </citation>
    <scope>NUCLEOTIDE SEQUENCE [LARGE SCALE GENOMIC DNA]</scope>
    <source>
        <strain evidence="12">KCTC 32239</strain>
    </source>
</reference>
<dbReference type="Pfam" id="PF00186">
    <property type="entry name" value="DHFR_1"/>
    <property type="match status" value="1"/>
</dbReference>
<accession>A0ABQ3B4D1</accession>
<comment type="function">
    <text evidence="7 8">Key enzyme in folate metabolism. Catalyzes an essential reaction for de novo glycine and purine synthesis, and for DNA precursor synthesis.</text>
</comment>
<evidence type="ECO:0000256" key="4">
    <source>
        <dbReference type="ARBA" id="ARBA00022563"/>
    </source>
</evidence>
<dbReference type="PIRSF" id="PIRSF000194">
    <property type="entry name" value="DHFR"/>
    <property type="match status" value="1"/>
</dbReference>
<evidence type="ECO:0000313" key="11">
    <source>
        <dbReference type="EMBL" id="GGY78422.1"/>
    </source>
</evidence>
<evidence type="ECO:0000256" key="8">
    <source>
        <dbReference type="PIRNR" id="PIRNR000194"/>
    </source>
</evidence>
<dbReference type="PANTHER" id="PTHR48069:SF3">
    <property type="entry name" value="DIHYDROFOLATE REDUCTASE"/>
    <property type="match status" value="1"/>
</dbReference>
<keyword evidence="12" id="KW-1185">Reference proteome</keyword>
<dbReference type="EC" id="1.5.1.3" evidence="3 8"/>
<dbReference type="Gene3D" id="3.40.430.10">
    <property type="entry name" value="Dihydrofolate Reductase, subunit A"/>
    <property type="match status" value="1"/>
</dbReference>
<evidence type="ECO:0000256" key="1">
    <source>
        <dbReference type="ARBA" id="ARBA00004903"/>
    </source>
</evidence>
<gene>
    <name evidence="11" type="ORF">GCM10011613_23840</name>
</gene>
<keyword evidence="6 8" id="KW-0560">Oxidoreductase</keyword>
<dbReference type="EMBL" id="BMYZ01000002">
    <property type="protein sequence ID" value="GGY78422.1"/>
    <property type="molecule type" value="Genomic_DNA"/>
</dbReference>
<evidence type="ECO:0000256" key="5">
    <source>
        <dbReference type="ARBA" id="ARBA00022857"/>
    </source>
</evidence>
<dbReference type="InterPro" id="IPR012259">
    <property type="entry name" value="DHFR"/>
</dbReference>
<dbReference type="InterPro" id="IPR001796">
    <property type="entry name" value="DHFR_dom"/>
</dbReference>
<evidence type="ECO:0000256" key="2">
    <source>
        <dbReference type="ARBA" id="ARBA00009539"/>
    </source>
</evidence>
<evidence type="ECO:0000256" key="3">
    <source>
        <dbReference type="ARBA" id="ARBA00012856"/>
    </source>
</evidence>
<evidence type="ECO:0000259" key="10">
    <source>
        <dbReference type="PROSITE" id="PS51330"/>
    </source>
</evidence>
<dbReference type="Proteomes" id="UP000619761">
    <property type="component" value="Unassembled WGS sequence"/>
</dbReference>
<dbReference type="PROSITE" id="PS00075">
    <property type="entry name" value="DHFR_1"/>
    <property type="match status" value="1"/>
</dbReference>
<dbReference type="InterPro" id="IPR017925">
    <property type="entry name" value="DHFR_CS"/>
</dbReference>